<organism evidence="7 8">
    <name type="scientific">Pseudoduganella rivuli</name>
    <dbReference type="NCBI Taxonomy" id="2666085"/>
    <lineage>
        <taxon>Bacteria</taxon>
        <taxon>Pseudomonadati</taxon>
        <taxon>Pseudomonadota</taxon>
        <taxon>Betaproteobacteria</taxon>
        <taxon>Burkholderiales</taxon>
        <taxon>Oxalobacteraceae</taxon>
        <taxon>Telluria group</taxon>
        <taxon>Pseudoduganella</taxon>
    </lineage>
</organism>
<evidence type="ECO:0000256" key="3">
    <source>
        <dbReference type="ARBA" id="ARBA00022723"/>
    </source>
</evidence>
<comment type="caution">
    <text evidence="7">The sequence shown here is derived from an EMBL/GenBank/DDBJ whole genome shotgun (WGS) entry which is preliminary data.</text>
</comment>
<reference evidence="7 8" key="1">
    <citation type="submission" date="2019-11" db="EMBL/GenBank/DDBJ databases">
        <title>Novel species isolated from a subtropical stream in China.</title>
        <authorList>
            <person name="Lu H."/>
        </authorList>
    </citation>
    <scope>NUCLEOTIDE SEQUENCE [LARGE SCALE GENOMIC DNA]</scope>
    <source>
        <strain evidence="7 8">FT92W</strain>
    </source>
</reference>
<protein>
    <submittedName>
        <fullName evidence="7">Zinc-binding alcohol dehydrogenase family protein</fullName>
        <ecNumber evidence="7">1.-.-.-</ecNumber>
    </submittedName>
</protein>
<dbReference type="InterPro" id="IPR013154">
    <property type="entry name" value="ADH-like_N"/>
</dbReference>
<dbReference type="InterPro" id="IPR014187">
    <property type="entry name" value="ADH_Zn_typ-2"/>
</dbReference>
<dbReference type="InterPro" id="IPR011032">
    <property type="entry name" value="GroES-like_sf"/>
</dbReference>
<dbReference type="GO" id="GO:0005737">
    <property type="term" value="C:cytoplasm"/>
    <property type="evidence" value="ECO:0007669"/>
    <property type="project" value="TreeGrafter"/>
</dbReference>
<dbReference type="EC" id="1.-.-.-" evidence="7"/>
<dbReference type="PANTHER" id="PTHR42940">
    <property type="entry name" value="ALCOHOL DEHYDROGENASE 1-RELATED"/>
    <property type="match status" value="1"/>
</dbReference>
<dbReference type="SUPFAM" id="SSF51735">
    <property type="entry name" value="NAD(P)-binding Rossmann-fold domains"/>
    <property type="match status" value="1"/>
</dbReference>
<dbReference type="SUPFAM" id="SSF50129">
    <property type="entry name" value="GroES-like"/>
    <property type="match status" value="1"/>
</dbReference>
<dbReference type="Pfam" id="PF08240">
    <property type="entry name" value="ADH_N"/>
    <property type="match status" value="1"/>
</dbReference>
<dbReference type="AlphaFoldDB" id="A0A7X2ILB3"/>
<feature type="domain" description="Alcohol dehydrogenase-like N-terminal" evidence="6">
    <location>
        <begin position="25"/>
        <end position="133"/>
    </location>
</feature>
<evidence type="ECO:0000256" key="4">
    <source>
        <dbReference type="ARBA" id="ARBA00022833"/>
    </source>
</evidence>
<dbReference type="RefSeq" id="WP_154373442.1">
    <property type="nucleotide sequence ID" value="NZ_WKJJ01000005.1"/>
</dbReference>
<dbReference type="Proteomes" id="UP000446768">
    <property type="component" value="Unassembled WGS sequence"/>
</dbReference>
<evidence type="ECO:0000256" key="1">
    <source>
        <dbReference type="ARBA" id="ARBA00001947"/>
    </source>
</evidence>
<evidence type="ECO:0000313" key="8">
    <source>
        <dbReference type="Proteomes" id="UP000446768"/>
    </source>
</evidence>
<comment type="similarity">
    <text evidence="2">Belongs to the zinc-containing alcohol dehydrogenase family.</text>
</comment>
<dbReference type="EMBL" id="WKJJ01000005">
    <property type="protein sequence ID" value="MRV72019.1"/>
    <property type="molecule type" value="Genomic_DNA"/>
</dbReference>
<dbReference type="GO" id="GO:0004022">
    <property type="term" value="F:alcohol dehydrogenase (NAD+) activity"/>
    <property type="evidence" value="ECO:0007669"/>
    <property type="project" value="TreeGrafter"/>
</dbReference>
<dbReference type="CDD" id="cd08298">
    <property type="entry name" value="CAD2"/>
    <property type="match status" value="1"/>
</dbReference>
<evidence type="ECO:0000256" key="5">
    <source>
        <dbReference type="ARBA" id="ARBA00023002"/>
    </source>
</evidence>
<dbReference type="InterPro" id="IPR002328">
    <property type="entry name" value="ADH_Zn_CS"/>
</dbReference>
<proteinExistence type="inferred from homology"/>
<dbReference type="NCBIfam" id="TIGR02822">
    <property type="entry name" value="adh_fam_2"/>
    <property type="match status" value="1"/>
</dbReference>
<keyword evidence="4" id="KW-0862">Zinc</keyword>
<keyword evidence="8" id="KW-1185">Reference proteome</keyword>
<dbReference type="Gene3D" id="3.40.50.720">
    <property type="entry name" value="NAD(P)-binding Rossmann-like Domain"/>
    <property type="match status" value="1"/>
</dbReference>
<sequence>MLAMQLVAPGVPLRAVHLPVPAPLAGQVLLRVEACGVCRTDLHLLDGEVAAACPVVPGHEVVGRVAGLGPGVTGLRAGDLVGAGWLAGACGACRACASGAENLCDAIRFNGCDNNGGYAEYMVAAADYTYPIPPGYDAVHAAPLLCAGLIGYRTYAMAGAAERLGLYGFGAAAHLLAQLARYEGRQVYAFTRPGDLQAQALARQLGAAWVGGSDQPPPVALDAALIFAPDGALVPRALAAVRKGGAVICGGIHMSDIPAFPYALLWGERTIRSVANLTRADAHAFLALAARYPLRAEVQTYPLEQANAALADLRAGRVRGAAVLVPAGQCR</sequence>
<dbReference type="Gene3D" id="3.90.180.10">
    <property type="entry name" value="Medium-chain alcohol dehydrogenases, catalytic domain"/>
    <property type="match status" value="1"/>
</dbReference>
<evidence type="ECO:0000256" key="2">
    <source>
        <dbReference type="ARBA" id="ARBA00008072"/>
    </source>
</evidence>
<keyword evidence="5 7" id="KW-0560">Oxidoreductase</keyword>
<name>A0A7X2ILB3_9BURK</name>
<dbReference type="PANTHER" id="PTHR42940:SF8">
    <property type="entry name" value="VACUOLAR PROTEIN SORTING-ASSOCIATED PROTEIN 11"/>
    <property type="match status" value="1"/>
</dbReference>
<comment type="cofactor">
    <cofactor evidence="1">
        <name>Zn(2+)</name>
        <dbReference type="ChEBI" id="CHEBI:29105"/>
    </cofactor>
</comment>
<dbReference type="GO" id="GO:0008270">
    <property type="term" value="F:zinc ion binding"/>
    <property type="evidence" value="ECO:0007669"/>
    <property type="project" value="InterPro"/>
</dbReference>
<evidence type="ECO:0000259" key="6">
    <source>
        <dbReference type="Pfam" id="PF08240"/>
    </source>
</evidence>
<dbReference type="PROSITE" id="PS00059">
    <property type="entry name" value="ADH_ZINC"/>
    <property type="match status" value="1"/>
</dbReference>
<gene>
    <name evidence="7" type="ORF">GJ700_09870</name>
</gene>
<dbReference type="InterPro" id="IPR036291">
    <property type="entry name" value="NAD(P)-bd_dom_sf"/>
</dbReference>
<evidence type="ECO:0000313" key="7">
    <source>
        <dbReference type="EMBL" id="MRV72019.1"/>
    </source>
</evidence>
<keyword evidence="3" id="KW-0479">Metal-binding</keyword>
<accession>A0A7X2ILB3</accession>